<dbReference type="AlphaFoldDB" id="A0A2C9EVZ9"/>
<reference evidence="6" key="1">
    <citation type="journal article" date="2014" name="Genome Announc.">
        <title>Full-genome sequence of the plant growth-promoting bacterium Pseudomonas protegens CHA0.</title>
        <authorList>
            <person name="Jousset A."/>
            <person name="Schuldes J."/>
            <person name="Keel C."/>
            <person name="Maurhofer M."/>
            <person name="Daniel R."/>
            <person name="Scheu S."/>
            <person name="Thuermer A."/>
        </authorList>
    </citation>
    <scope>NUCLEOTIDE SEQUENCE [LARGE SCALE GENOMIC DNA]</scope>
    <source>
        <strain evidence="6">DSM 19095 / LMG 27888 / CFBP 6595 / CHA0</strain>
    </source>
</reference>
<evidence type="ECO:0000256" key="1">
    <source>
        <dbReference type="ARBA" id="ARBA00010164"/>
    </source>
</evidence>
<feature type="domain" description="HipA-like C-terminal" evidence="4">
    <location>
        <begin position="171"/>
        <end position="393"/>
    </location>
</feature>
<comment type="similarity">
    <text evidence="1">Belongs to the HipA Ser/Thr kinase family.</text>
</comment>
<name>A0A2C9EVZ9_PSEPH</name>
<dbReference type="HOGENOM" id="CLU_047711_0_0_6"/>
<evidence type="ECO:0000313" key="5">
    <source>
        <dbReference type="EMBL" id="AGL87845.1"/>
    </source>
</evidence>
<organism evidence="5 6">
    <name type="scientific">Pseudomonas protegens (strain DSM 19095 / LMG 27888 / CFBP 6595 / CHA0)</name>
    <dbReference type="NCBI Taxonomy" id="1124983"/>
    <lineage>
        <taxon>Bacteria</taxon>
        <taxon>Pseudomonadati</taxon>
        <taxon>Pseudomonadota</taxon>
        <taxon>Gammaproteobacteria</taxon>
        <taxon>Pseudomonadales</taxon>
        <taxon>Pseudomonadaceae</taxon>
        <taxon>Pseudomonas</taxon>
    </lineage>
</organism>
<dbReference type="InterPro" id="IPR016869">
    <property type="entry name" value="UCP028135_HipA-like"/>
</dbReference>
<dbReference type="InterPro" id="IPR052028">
    <property type="entry name" value="HipA_Ser/Thr_kinase"/>
</dbReference>
<dbReference type="PIRSF" id="PIRSF028135">
    <property type="entry name" value="UCP028135_HipA-like"/>
    <property type="match status" value="1"/>
</dbReference>
<dbReference type="InterPro" id="IPR012893">
    <property type="entry name" value="HipA-like_C"/>
</dbReference>
<evidence type="ECO:0000256" key="2">
    <source>
        <dbReference type="ARBA" id="ARBA00022679"/>
    </source>
</evidence>
<dbReference type="Pfam" id="PF07804">
    <property type="entry name" value="HipA_C"/>
    <property type="match status" value="1"/>
</dbReference>
<evidence type="ECO:0000259" key="4">
    <source>
        <dbReference type="Pfam" id="PF07804"/>
    </source>
</evidence>
<dbReference type="PANTHER" id="PTHR37419:SF8">
    <property type="entry name" value="TOXIN YJJJ"/>
    <property type="match status" value="1"/>
</dbReference>
<dbReference type="GO" id="GO:0005829">
    <property type="term" value="C:cytosol"/>
    <property type="evidence" value="ECO:0007669"/>
    <property type="project" value="TreeGrafter"/>
</dbReference>
<protein>
    <recommendedName>
        <fullName evidence="4">HipA-like C-terminal domain-containing protein</fullName>
    </recommendedName>
</protein>
<gene>
    <name evidence="5" type="ORF">PFLCHA0_c61170</name>
</gene>
<dbReference type="PANTHER" id="PTHR37419">
    <property type="entry name" value="SERINE/THREONINE-PROTEIN KINASE TOXIN HIPA"/>
    <property type="match status" value="1"/>
</dbReference>
<proteinExistence type="inferred from homology"/>
<dbReference type="eggNOG" id="COG3550">
    <property type="taxonomic scope" value="Bacteria"/>
</dbReference>
<dbReference type="Proteomes" id="UP000013940">
    <property type="component" value="Chromosome"/>
</dbReference>
<dbReference type="GO" id="GO:0004674">
    <property type="term" value="F:protein serine/threonine kinase activity"/>
    <property type="evidence" value="ECO:0007669"/>
    <property type="project" value="TreeGrafter"/>
</dbReference>
<dbReference type="EMBL" id="CP003190">
    <property type="protein sequence ID" value="AGL87845.1"/>
    <property type="molecule type" value="Genomic_DNA"/>
</dbReference>
<dbReference type="KEGG" id="pprc:PFLCHA0_c61170"/>
<evidence type="ECO:0000313" key="6">
    <source>
        <dbReference type="Proteomes" id="UP000013940"/>
    </source>
</evidence>
<evidence type="ECO:0000256" key="3">
    <source>
        <dbReference type="ARBA" id="ARBA00022777"/>
    </source>
</evidence>
<sequence>MLQLTLQVHRAGTWSDAMTLIFEHPEQGFTSPCRLGYEQSYLAGNLEAFATPLAGSVSVRLPLTWELLRSPGAPAFLYDIAPTLTMQRFLAERSVDARPAGIAPDLFLLARSSAAPMGNLRIKESLAAMNEWPLLGFSRAEVSARDNRFLEYAHEQGAAMSGATGAVGEATKLLLTQGRDGLLYPDALLEDRLAACHWLVKCPPEQATPNDCDMLRSEFHYYRALQQLGIDTVPAQGLALEEERQPSLWMRRFDRRLHGQGVERLALESIYSLAGLPGQSLGMRHTKVLGLLAELWRTAGQASAIPELVADYLRRDLLNKILGNSANHGRNTWIIRHEGQVQLAPIHDLAPRVMDDKGITRSTKWPGRMEVAGDIDWRQVCASLKPLIDPDAALTRLREDAERLRALPDLLSAGGLPEATLNHPRIYLRDLDRRLQEWGLR</sequence>
<accession>A0A2C9EVZ9</accession>
<keyword evidence="3" id="KW-0418">Kinase</keyword>
<keyword evidence="2" id="KW-0808">Transferase</keyword>